<dbReference type="KEGG" id="eaj:Q3M24_09225"/>
<evidence type="ECO:0000313" key="1">
    <source>
        <dbReference type="EMBL" id="XCN74903.1"/>
    </source>
</evidence>
<sequence>MDTLLVEQGRFVSCPTRGAAMKDNEQRDLFRKELERQARHLAACLQAKQQPLTIYRHMVVIGNLIDFLCFDCGITRFEDIQQEMLCNRFCSEYGSNVQGQTESEVKASVKKFFHFLVNKQGVSVGKDVLVGLNLTSR</sequence>
<dbReference type="AlphaFoldDB" id="A0AAU8M1A8"/>
<reference evidence="1" key="2">
    <citation type="submission" date="2024-06" db="EMBL/GenBank/DDBJ databases">
        <authorList>
            <person name="Plum-Jensen L.E."/>
            <person name="Schramm A."/>
            <person name="Marshall I.P.G."/>
        </authorList>
    </citation>
    <scope>NUCLEOTIDE SEQUENCE</scope>
    <source>
        <strain evidence="1">Rat1</strain>
    </source>
</reference>
<dbReference type="EMBL" id="CP159373">
    <property type="protein sequence ID" value="XCN74903.1"/>
    <property type="molecule type" value="Genomic_DNA"/>
</dbReference>
<proteinExistence type="predicted"/>
<accession>A0AAU8M1A8</accession>
<gene>
    <name evidence="1" type="ORF">Q3M24_09225</name>
</gene>
<protein>
    <recommendedName>
        <fullName evidence="2">Core-binding (CB) domain-containing protein</fullName>
    </recommendedName>
</protein>
<name>A0AAU8M1A8_9BACT</name>
<evidence type="ECO:0008006" key="2">
    <source>
        <dbReference type="Google" id="ProtNLM"/>
    </source>
</evidence>
<organism evidence="1">
    <name type="scientific">Candidatus Electrothrix aestuarii</name>
    <dbReference type="NCBI Taxonomy" id="3062594"/>
    <lineage>
        <taxon>Bacteria</taxon>
        <taxon>Pseudomonadati</taxon>
        <taxon>Thermodesulfobacteriota</taxon>
        <taxon>Desulfobulbia</taxon>
        <taxon>Desulfobulbales</taxon>
        <taxon>Desulfobulbaceae</taxon>
        <taxon>Candidatus Electrothrix</taxon>
    </lineage>
</organism>
<reference evidence="1" key="1">
    <citation type="journal article" date="2024" name="Syst. Appl. Microbiol.">
        <title>First single-strain enrichments of Electrothrix cable bacteria, description of E. aestuarii sp. nov. and E. rattekaaiensis sp. nov., and proposal of a cable bacteria taxonomy following the rules of the SeqCode.</title>
        <authorList>
            <person name="Plum-Jensen L.E."/>
            <person name="Schramm A."/>
            <person name="Marshall I.P.G."/>
        </authorList>
    </citation>
    <scope>NUCLEOTIDE SEQUENCE</scope>
    <source>
        <strain evidence="1">Rat1</strain>
    </source>
</reference>